<dbReference type="InterPro" id="IPR005103">
    <property type="entry name" value="AA9_LPMO"/>
</dbReference>
<evidence type="ECO:0000256" key="1">
    <source>
        <dbReference type="ARBA" id="ARBA00001973"/>
    </source>
</evidence>
<accession>A0A7C8I101</accession>
<proteinExistence type="predicted"/>
<dbReference type="GO" id="GO:0030245">
    <property type="term" value="P:cellulose catabolic process"/>
    <property type="evidence" value="ECO:0007669"/>
    <property type="project" value="UniProtKB-UniRule"/>
</dbReference>
<dbReference type="GO" id="GO:0008810">
    <property type="term" value="F:cellulase activity"/>
    <property type="evidence" value="ECO:0007669"/>
    <property type="project" value="UniProtKB-UniRule"/>
</dbReference>
<feature type="chain" id="PRO_5028944223" description="AA9 family lytic polysaccharide monooxygenase" evidence="12">
    <location>
        <begin position="20"/>
        <end position="502"/>
    </location>
</feature>
<keyword evidence="14" id="KW-0378">Hydrolase</keyword>
<dbReference type="AlphaFoldDB" id="A0A7C8I101"/>
<evidence type="ECO:0000256" key="7">
    <source>
        <dbReference type="ARBA" id="ARBA00023008"/>
    </source>
</evidence>
<dbReference type="Pfam" id="PF00734">
    <property type="entry name" value="CBM_1"/>
    <property type="match status" value="1"/>
</dbReference>
<keyword evidence="5 12" id="KW-0732">Signal</keyword>
<comment type="function">
    <text evidence="10">Lytic polysaccharide monooxygenase (LMPO) that depolymerizes crystalline and amorphous polysaccharides via the oxidation of scissile alpha- or beta-(1-4)-glycosidic bonds, yielding C1 and/or C4 oxidation products. Catalysis by LPMOs requires the reduction of the active-site copper from Cu(II) to Cu(I) by a reducing agent and H(2)O(2) or O(2) as a cosubstrate.</text>
</comment>
<dbReference type="CDD" id="cd21175">
    <property type="entry name" value="LPMO_AA9"/>
    <property type="match status" value="1"/>
</dbReference>
<evidence type="ECO:0000256" key="10">
    <source>
        <dbReference type="RuleBase" id="RU368122"/>
    </source>
</evidence>
<evidence type="ECO:0000259" key="13">
    <source>
        <dbReference type="PROSITE" id="PS51164"/>
    </source>
</evidence>
<dbReference type="SMART" id="SM00236">
    <property type="entry name" value="fCBD"/>
    <property type="match status" value="1"/>
</dbReference>
<feature type="region of interest" description="Disordered" evidence="11">
    <location>
        <begin position="247"/>
        <end position="269"/>
    </location>
</feature>
<keyword evidence="15" id="KW-1185">Reference proteome</keyword>
<feature type="domain" description="CBM1" evidence="13">
    <location>
        <begin position="303"/>
        <end position="338"/>
    </location>
</feature>
<dbReference type="GO" id="GO:0005576">
    <property type="term" value="C:extracellular region"/>
    <property type="evidence" value="ECO:0007669"/>
    <property type="project" value="UniProtKB-SubCell"/>
</dbReference>
<keyword evidence="9 10" id="KW-1015">Disulfide bond</keyword>
<dbReference type="EMBL" id="JAADJZ010000038">
    <property type="protein sequence ID" value="KAF2865012.1"/>
    <property type="molecule type" value="Genomic_DNA"/>
</dbReference>
<comment type="subcellular location">
    <subcellularLocation>
        <location evidence="2 10">Secreted</location>
    </subcellularLocation>
</comment>
<dbReference type="Gene3D" id="2.70.50.70">
    <property type="match status" value="1"/>
</dbReference>
<evidence type="ECO:0000256" key="5">
    <source>
        <dbReference type="ARBA" id="ARBA00022729"/>
    </source>
</evidence>
<dbReference type="InterPro" id="IPR000254">
    <property type="entry name" value="CBD"/>
</dbReference>
<evidence type="ECO:0000313" key="14">
    <source>
        <dbReference type="EMBL" id="KAF2865012.1"/>
    </source>
</evidence>
<keyword evidence="10" id="KW-0624">Polysaccharide degradation</keyword>
<keyword evidence="3 10" id="KW-0964">Secreted</keyword>
<feature type="signal peptide" evidence="12">
    <location>
        <begin position="1"/>
        <end position="19"/>
    </location>
</feature>
<dbReference type="InterPro" id="IPR035971">
    <property type="entry name" value="CBD_sf"/>
</dbReference>
<keyword evidence="8" id="KW-0503">Monooxygenase</keyword>
<evidence type="ECO:0000256" key="8">
    <source>
        <dbReference type="ARBA" id="ARBA00023033"/>
    </source>
</evidence>
<dbReference type="PANTHER" id="PTHR33353">
    <property type="entry name" value="PUTATIVE (AFU_ORTHOLOGUE AFUA_1G12560)-RELATED"/>
    <property type="match status" value="1"/>
</dbReference>
<keyword evidence="10" id="KW-0136">Cellulose degradation</keyword>
<comment type="domain">
    <text evidence="10">Has a modular structure: an endo-beta-1,4-glucanase catalytic module at the N-terminus, a linker rich in serines and threonines, and a C-terminal carbohydrate-binding module (CBM).</text>
</comment>
<evidence type="ECO:0000256" key="11">
    <source>
        <dbReference type="SAM" id="MobiDB-lite"/>
    </source>
</evidence>
<dbReference type="SUPFAM" id="SSF57180">
    <property type="entry name" value="Cellulose-binding domain"/>
    <property type="match status" value="1"/>
</dbReference>
<comment type="cofactor">
    <cofactor evidence="1">
        <name>Cu(2+)</name>
        <dbReference type="ChEBI" id="CHEBI:29036"/>
    </cofactor>
</comment>
<evidence type="ECO:0000313" key="15">
    <source>
        <dbReference type="Proteomes" id="UP000481861"/>
    </source>
</evidence>
<keyword evidence="7" id="KW-0186">Copper</keyword>
<sequence>MKFSASALVLGAVAQVASAHYFFDTNIVGGVAQSQFKYVRKSTRAVAYNPIKFSSNPAADIRDGSHADGPDIVCNQGASKAGNTAVMTVNAGEEIKLKLGVGAKFQHPGPALVYMSKAPTGDVKSYDGSGDWFKIFQEGVCGNGDFTSTAWCTYNRDTVAAKIPKDTPNGEYLVRVEHIGVHRSHVNQPEHYVSCLQVKVQGGGSGTPGPMVKFPGAYKATDPYANFSVYNGKKDFPFPGPAVWSAGAGGASSPAPTTPAKESATTPAPVAQPTTMITKVAAAATTMITKAAPAPAAPTKEAGCAALYQQCGGQGFAGAKCCSAGTCKAANAWYSHKDIFVHVAPRFQNAAAEAYSCLEAAKEVLEKRRGPSHQVKAAVKFLREHSPEVEDADNRVYTAHGNLFTFLWKHSELTGGMRVPGETNDTLQELSELIVNFNDACAVLMGKKVMLDSYKLRRVDKRAVTAFFLSMKQIHDTCMDVKPLNTFRTKLNILDVTWKNDN</sequence>
<evidence type="ECO:0000256" key="9">
    <source>
        <dbReference type="ARBA" id="ARBA00023157"/>
    </source>
</evidence>
<dbReference type="PROSITE" id="PS51164">
    <property type="entry name" value="CBM1_2"/>
    <property type="match status" value="1"/>
</dbReference>
<evidence type="ECO:0000256" key="6">
    <source>
        <dbReference type="ARBA" id="ARBA00023002"/>
    </source>
</evidence>
<dbReference type="GO" id="GO:0004497">
    <property type="term" value="F:monooxygenase activity"/>
    <property type="evidence" value="ECO:0007669"/>
    <property type="project" value="UniProtKB-KW"/>
</dbReference>
<gene>
    <name evidence="14" type="ORF">BDV95DRAFT_673056</name>
</gene>
<protein>
    <recommendedName>
        <fullName evidence="10">AA9 family lytic polysaccharide monooxygenase</fullName>
        <ecNumber evidence="10">1.14.99.56</ecNumber>
    </recommendedName>
    <alternativeName>
        <fullName evidence="10">Endo-beta-1,4-glucanase</fullName>
    </alternativeName>
    <alternativeName>
        <fullName evidence="10">Glycosyl hydrolase 61 family protein</fullName>
    </alternativeName>
</protein>
<name>A0A7C8I101_9PLEO</name>
<dbReference type="GO" id="GO:0030248">
    <property type="term" value="F:cellulose binding"/>
    <property type="evidence" value="ECO:0007669"/>
    <property type="project" value="UniProtKB-UniRule"/>
</dbReference>
<evidence type="ECO:0000256" key="12">
    <source>
        <dbReference type="SAM" id="SignalP"/>
    </source>
</evidence>
<keyword evidence="4" id="KW-0479">Metal-binding</keyword>
<dbReference type="OrthoDB" id="3496539at2759"/>
<dbReference type="InterPro" id="IPR049892">
    <property type="entry name" value="AA9"/>
</dbReference>
<comment type="caution">
    <text evidence="14">The sequence shown here is derived from an EMBL/GenBank/DDBJ whole genome shotgun (WGS) entry which is preliminary data.</text>
</comment>
<evidence type="ECO:0000256" key="4">
    <source>
        <dbReference type="ARBA" id="ARBA00022723"/>
    </source>
</evidence>
<dbReference type="EC" id="1.14.99.56" evidence="10"/>
<keyword evidence="6" id="KW-0560">Oxidoreductase</keyword>
<dbReference type="PANTHER" id="PTHR33353:SF2">
    <property type="entry name" value="ENDO-BETA-1,4-GLUCANASE D"/>
    <property type="match status" value="1"/>
</dbReference>
<evidence type="ECO:0000256" key="2">
    <source>
        <dbReference type="ARBA" id="ARBA00004613"/>
    </source>
</evidence>
<dbReference type="Proteomes" id="UP000481861">
    <property type="component" value="Unassembled WGS sequence"/>
</dbReference>
<dbReference type="GO" id="GO:0046872">
    <property type="term" value="F:metal ion binding"/>
    <property type="evidence" value="ECO:0007669"/>
    <property type="project" value="UniProtKB-KW"/>
</dbReference>
<keyword evidence="10" id="KW-0119">Carbohydrate metabolism</keyword>
<comment type="catalytic activity">
    <reaction evidence="10">
        <text>[(1-&gt;4)-beta-D-glucosyl]n+m + reduced acceptor + O2 = 4-dehydro-beta-D-glucosyl-[(1-&gt;4)-beta-D-glucosyl]n-1 + [(1-&gt;4)-beta-D-glucosyl]m + acceptor + H2O.</text>
        <dbReference type="EC" id="1.14.99.56"/>
    </reaction>
</comment>
<reference evidence="14 15" key="1">
    <citation type="submission" date="2020-01" db="EMBL/GenBank/DDBJ databases">
        <authorList>
            <consortium name="DOE Joint Genome Institute"/>
            <person name="Haridas S."/>
            <person name="Albert R."/>
            <person name="Binder M."/>
            <person name="Bloem J."/>
            <person name="Labutti K."/>
            <person name="Salamov A."/>
            <person name="Andreopoulos B."/>
            <person name="Baker S.E."/>
            <person name="Barry K."/>
            <person name="Bills G."/>
            <person name="Bluhm B.H."/>
            <person name="Cannon C."/>
            <person name="Castanera R."/>
            <person name="Culley D.E."/>
            <person name="Daum C."/>
            <person name="Ezra D."/>
            <person name="Gonzalez J.B."/>
            <person name="Henrissat B."/>
            <person name="Kuo A."/>
            <person name="Liang C."/>
            <person name="Lipzen A."/>
            <person name="Lutzoni F."/>
            <person name="Magnuson J."/>
            <person name="Mondo S."/>
            <person name="Nolan M."/>
            <person name="Ohm R."/>
            <person name="Pangilinan J."/>
            <person name="Park H.-J.H."/>
            <person name="Ramirez L."/>
            <person name="Alfaro M."/>
            <person name="Sun H."/>
            <person name="Tritt A."/>
            <person name="Yoshinaga Y."/>
            <person name="Zwiers L.-H.L."/>
            <person name="Turgeon B.G."/>
            <person name="Goodwin S.B."/>
            <person name="Spatafora J.W."/>
            <person name="Crous P.W."/>
            <person name="Grigoriev I.V."/>
        </authorList>
    </citation>
    <scope>NUCLEOTIDE SEQUENCE [LARGE SCALE GENOMIC DNA]</scope>
    <source>
        <strain evidence="14 15">CBS 611.86</strain>
    </source>
</reference>
<dbReference type="Pfam" id="PF03443">
    <property type="entry name" value="AA9"/>
    <property type="match status" value="1"/>
</dbReference>
<organism evidence="14 15">
    <name type="scientific">Massariosphaeria phaeospora</name>
    <dbReference type="NCBI Taxonomy" id="100035"/>
    <lineage>
        <taxon>Eukaryota</taxon>
        <taxon>Fungi</taxon>
        <taxon>Dikarya</taxon>
        <taxon>Ascomycota</taxon>
        <taxon>Pezizomycotina</taxon>
        <taxon>Dothideomycetes</taxon>
        <taxon>Pleosporomycetidae</taxon>
        <taxon>Pleosporales</taxon>
        <taxon>Pleosporales incertae sedis</taxon>
        <taxon>Massariosphaeria</taxon>
    </lineage>
</organism>
<evidence type="ECO:0000256" key="3">
    <source>
        <dbReference type="ARBA" id="ARBA00022525"/>
    </source>
</evidence>